<sequence length="77" mass="8075">MKKFTVIGVYTDNGQVFANTEEAENGEQAIQASAAAVAETGADAEIIVAIEGEHFEGDTLTFPGECAVDVRTILEGI</sequence>
<dbReference type="RefSeq" id="WP_181715895.1">
    <property type="nucleotide sequence ID" value="NZ_CP066814.1"/>
</dbReference>
<geneLocation type="plasmid" evidence="1">
    <name>p717068-IMP</name>
</geneLocation>
<organism evidence="1">
    <name type="scientific">Aeromonas caviae</name>
    <name type="common">Aeromonas punctata</name>
    <dbReference type="NCBI Taxonomy" id="648"/>
    <lineage>
        <taxon>Bacteria</taxon>
        <taxon>Pseudomonadati</taxon>
        <taxon>Pseudomonadota</taxon>
        <taxon>Gammaproteobacteria</taxon>
        <taxon>Aeromonadales</taxon>
        <taxon>Aeromonadaceae</taxon>
        <taxon>Aeromonas</taxon>
    </lineage>
</organism>
<reference evidence="1" key="1">
    <citation type="submission" date="2019-10" db="EMBL/GenBank/DDBJ databases">
        <authorList>
            <person name="Zhou D."/>
            <person name="Cheng Q."/>
        </authorList>
    </citation>
    <scope>NUCLEOTIDE SEQUENCE</scope>
    <source>
        <strain evidence="1">1507-17068</strain>
        <plasmid evidence="1">p717068-IMP</plasmid>
    </source>
</reference>
<accession>A0A6M4NPV4</accession>
<name>A0A6M4NPV4_AERCA</name>
<keyword evidence="1" id="KW-0614">Plasmid</keyword>
<dbReference type="EMBL" id="MN629346">
    <property type="protein sequence ID" value="QJR99771.1"/>
    <property type="molecule type" value="Genomic_DNA"/>
</dbReference>
<proteinExistence type="predicted"/>
<dbReference type="AlphaFoldDB" id="A0A6M4NPV4"/>
<protein>
    <submittedName>
        <fullName evidence="1">Uncharacterized protein</fullName>
    </submittedName>
</protein>
<evidence type="ECO:0000313" key="1">
    <source>
        <dbReference type="EMBL" id="QJR99771.1"/>
    </source>
</evidence>